<keyword evidence="3" id="KW-1185">Reference proteome</keyword>
<dbReference type="Gene3D" id="3.40.50.720">
    <property type="entry name" value="NAD(P)-binding Rossmann-like Domain"/>
    <property type="match status" value="1"/>
</dbReference>
<name>A0A6H9YJS8_9ACTN</name>
<dbReference type="SUPFAM" id="SSF51735">
    <property type="entry name" value="NAD(P)-binding Rossmann-fold domains"/>
    <property type="match status" value="1"/>
</dbReference>
<organism evidence="2 3">
    <name type="scientific">Actinomadura rudentiformis</name>
    <dbReference type="NCBI Taxonomy" id="359158"/>
    <lineage>
        <taxon>Bacteria</taxon>
        <taxon>Bacillati</taxon>
        <taxon>Actinomycetota</taxon>
        <taxon>Actinomycetes</taxon>
        <taxon>Streptosporangiales</taxon>
        <taxon>Thermomonosporaceae</taxon>
        <taxon>Actinomadura</taxon>
    </lineage>
</organism>
<dbReference type="InterPro" id="IPR051606">
    <property type="entry name" value="Polyketide_Oxido-like"/>
</dbReference>
<dbReference type="GO" id="GO:0042602">
    <property type="term" value="F:riboflavin reductase (NADPH) activity"/>
    <property type="evidence" value="ECO:0007669"/>
    <property type="project" value="TreeGrafter"/>
</dbReference>
<gene>
    <name evidence="2" type="ORF">F8566_41940</name>
</gene>
<dbReference type="InterPro" id="IPR016040">
    <property type="entry name" value="NAD(P)-bd_dom"/>
</dbReference>
<dbReference type="OrthoDB" id="3763081at2"/>
<sequence>MKILVFGATGGTGRHVVEQALERGHEVTAFVRDPAKLGVEHERLKVAQGDVMDYESVERAVEGQDAVVCVLGASAWKTGTARSEGTRNIIGAMEKAGVRRLVVQSTIGMGDSAEMLPFQYKYVLVPLILRSAFADTARQEEYVRQSGLDWTLVRPGALTKGERTGAYKHGTGVTTIIKGKLSRADAADFLLKQLQDDAYVREAPYVSY</sequence>
<dbReference type="RefSeq" id="WP_151568607.1">
    <property type="nucleotide sequence ID" value="NZ_WBMT01000026.1"/>
</dbReference>
<dbReference type="Pfam" id="PF13460">
    <property type="entry name" value="NAD_binding_10"/>
    <property type="match status" value="1"/>
</dbReference>
<dbReference type="PANTHER" id="PTHR43355">
    <property type="entry name" value="FLAVIN REDUCTASE (NADPH)"/>
    <property type="match status" value="1"/>
</dbReference>
<evidence type="ECO:0000313" key="3">
    <source>
        <dbReference type="Proteomes" id="UP000468735"/>
    </source>
</evidence>
<proteinExistence type="predicted"/>
<dbReference type="CDD" id="cd05244">
    <property type="entry name" value="BVR-B_like_SDR_a"/>
    <property type="match status" value="1"/>
</dbReference>
<evidence type="ECO:0000259" key="1">
    <source>
        <dbReference type="Pfam" id="PF13460"/>
    </source>
</evidence>
<evidence type="ECO:0000313" key="2">
    <source>
        <dbReference type="EMBL" id="KAB2341285.1"/>
    </source>
</evidence>
<dbReference type="PANTHER" id="PTHR43355:SF2">
    <property type="entry name" value="FLAVIN REDUCTASE (NADPH)"/>
    <property type="match status" value="1"/>
</dbReference>
<dbReference type="AlphaFoldDB" id="A0A6H9YJS8"/>
<dbReference type="EMBL" id="WBMT01000026">
    <property type="protein sequence ID" value="KAB2341285.1"/>
    <property type="molecule type" value="Genomic_DNA"/>
</dbReference>
<dbReference type="Proteomes" id="UP000468735">
    <property type="component" value="Unassembled WGS sequence"/>
</dbReference>
<reference evidence="2 3" key="1">
    <citation type="submission" date="2019-09" db="EMBL/GenBank/DDBJ databases">
        <title>Actinomadura physcomitrii sp. nov., a novel actinomycete isolated from moss [Physcomitrium sphaericum (Ludw) Fuernr].</title>
        <authorList>
            <person name="Zhuang X."/>
            <person name="Liu C."/>
        </authorList>
    </citation>
    <scope>NUCLEOTIDE SEQUENCE [LARGE SCALE GENOMIC DNA]</scope>
    <source>
        <strain evidence="2 3">HMC1</strain>
    </source>
</reference>
<protein>
    <submittedName>
        <fullName evidence="2">SDR family oxidoreductase</fullName>
    </submittedName>
</protein>
<dbReference type="InterPro" id="IPR036291">
    <property type="entry name" value="NAD(P)-bd_dom_sf"/>
</dbReference>
<dbReference type="GO" id="GO:0004074">
    <property type="term" value="F:biliverdin reductase [NAD(P)H] activity"/>
    <property type="evidence" value="ECO:0007669"/>
    <property type="project" value="TreeGrafter"/>
</dbReference>
<accession>A0A6H9YJS8</accession>
<comment type="caution">
    <text evidence="2">The sequence shown here is derived from an EMBL/GenBank/DDBJ whole genome shotgun (WGS) entry which is preliminary data.</text>
</comment>
<feature type="domain" description="NAD(P)-binding" evidence="1">
    <location>
        <begin position="7"/>
        <end position="196"/>
    </location>
</feature>